<dbReference type="InterPro" id="IPR042188">
    <property type="entry name" value="MmgE/PrpD_sf_2"/>
</dbReference>
<evidence type="ECO:0000259" key="2">
    <source>
        <dbReference type="Pfam" id="PF03972"/>
    </source>
</evidence>
<dbReference type="InterPro" id="IPR005656">
    <property type="entry name" value="MmgE_PrpD"/>
</dbReference>
<proteinExistence type="inferred from homology"/>
<accession>A0ABW8MC58</accession>
<dbReference type="SUPFAM" id="SSF103378">
    <property type="entry name" value="2-methylcitrate dehydratase PrpD"/>
    <property type="match status" value="1"/>
</dbReference>
<reference evidence="4 5" key="1">
    <citation type="submission" date="2024-11" db="EMBL/GenBank/DDBJ databases">
        <title>Using genomics to understand microbial adaptation to soil warming.</title>
        <authorList>
            <person name="Deangelis K.M. PhD."/>
        </authorList>
    </citation>
    <scope>NUCLEOTIDE SEQUENCE [LARGE SCALE GENOMIC DNA]</scope>
    <source>
        <strain evidence="4 5">GAS97</strain>
    </source>
</reference>
<dbReference type="Pfam" id="PF03972">
    <property type="entry name" value="MmgE_PrpD_N"/>
    <property type="match status" value="1"/>
</dbReference>
<comment type="similarity">
    <text evidence="1">Belongs to the PrpD family.</text>
</comment>
<feature type="domain" description="MmgE/PrpD N-terminal" evidence="2">
    <location>
        <begin position="8"/>
        <end position="253"/>
    </location>
</feature>
<dbReference type="Gene3D" id="3.30.1330.120">
    <property type="entry name" value="2-methylcitrate dehydratase PrpD"/>
    <property type="match status" value="1"/>
</dbReference>
<sequence length="467" mass="50019">MHTYSVTQRLVQFACDLSPDAIPAEIQRKLKLHLIDAAGCGWAAFQSSAAQLAHAAAEVLGPCGNGQMFGAAHRYAPPVAAFANAMIINGLDHDDGVEIEGKGLGHPGATLVAAAMAAVDHSPRPVPGPVLLTALTAGFEINNRLIHALQPSAARFEQVYGIAQHQAVGAAIVYGRILGFDPHTLHHAVGLAATLANVPSLHKYNWRTRPLVTLKDGVASAAQAGVQAACLAQAGFVGSLDVLDGPDGYWRMAGSDRFDAGLLTLGLGDDWYIRYGSIKRYPACRWLACALECLEAAIDETDWHPGEISAIEVQTFSRLVQDLMDPAPVNALDAQFSLPYTMAAVVLRRPRGAAWYDEAAWHDPTLRVVMKTVHASVDPEIDARMRGPGRQPGARVTVHHRSGATVVQERQMPLGSAIRPMREQDVLDKAIANVTGRVPDPVHWIEATLGRAWGQDGWSSSMKLLGA</sequence>
<name>A0ABW8MC58_9BURK</name>
<dbReference type="InterPro" id="IPR042183">
    <property type="entry name" value="MmgE/PrpD_sf_1"/>
</dbReference>
<dbReference type="Pfam" id="PF19305">
    <property type="entry name" value="MmgE_PrpD_C"/>
    <property type="match status" value="1"/>
</dbReference>
<protein>
    <submittedName>
        <fullName evidence="4">2-methylcitrate dehydratase PrpD</fullName>
    </submittedName>
</protein>
<dbReference type="InterPro" id="IPR045337">
    <property type="entry name" value="MmgE_PrpD_C"/>
</dbReference>
<comment type="caution">
    <text evidence="4">The sequence shown here is derived from an EMBL/GenBank/DDBJ whole genome shotgun (WGS) entry which is preliminary data.</text>
</comment>
<evidence type="ECO:0000256" key="1">
    <source>
        <dbReference type="ARBA" id="ARBA00006174"/>
    </source>
</evidence>
<dbReference type="Proteomes" id="UP001620514">
    <property type="component" value="Unassembled WGS sequence"/>
</dbReference>
<keyword evidence="5" id="KW-1185">Reference proteome</keyword>
<dbReference type="RefSeq" id="WP_404604846.1">
    <property type="nucleotide sequence ID" value="NZ_JBIYDN010000003.1"/>
</dbReference>
<evidence type="ECO:0000313" key="4">
    <source>
        <dbReference type="EMBL" id="MFK4441122.1"/>
    </source>
</evidence>
<dbReference type="PANTHER" id="PTHR16943:SF8">
    <property type="entry name" value="2-METHYLCITRATE DEHYDRATASE"/>
    <property type="match status" value="1"/>
</dbReference>
<evidence type="ECO:0000313" key="5">
    <source>
        <dbReference type="Proteomes" id="UP001620514"/>
    </source>
</evidence>
<gene>
    <name evidence="4" type="ORF">ABH943_001133</name>
</gene>
<dbReference type="EMBL" id="JBIYDN010000003">
    <property type="protein sequence ID" value="MFK4441122.1"/>
    <property type="molecule type" value="Genomic_DNA"/>
</dbReference>
<evidence type="ECO:0000259" key="3">
    <source>
        <dbReference type="Pfam" id="PF19305"/>
    </source>
</evidence>
<dbReference type="Gene3D" id="1.10.4100.10">
    <property type="entry name" value="2-methylcitrate dehydratase PrpD"/>
    <property type="match status" value="1"/>
</dbReference>
<feature type="domain" description="MmgE/PrpD C-terminal" evidence="3">
    <location>
        <begin position="281"/>
        <end position="439"/>
    </location>
</feature>
<dbReference type="InterPro" id="IPR045336">
    <property type="entry name" value="MmgE_PrpD_N"/>
</dbReference>
<dbReference type="PANTHER" id="PTHR16943">
    <property type="entry name" value="2-METHYLCITRATE DEHYDRATASE-RELATED"/>
    <property type="match status" value="1"/>
</dbReference>
<organism evidence="4 5">
    <name type="scientific">Caballeronia udeis</name>
    <dbReference type="NCBI Taxonomy" id="1232866"/>
    <lineage>
        <taxon>Bacteria</taxon>
        <taxon>Pseudomonadati</taxon>
        <taxon>Pseudomonadota</taxon>
        <taxon>Betaproteobacteria</taxon>
        <taxon>Burkholderiales</taxon>
        <taxon>Burkholderiaceae</taxon>
        <taxon>Caballeronia</taxon>
    </lineage>
</organism>
<dbReference type="InterPro" id="IPR036148">
    <property type="entry name" value="MmgE/PrpD_sf"/>
</dbReference>